<keyword evidence="4" id="KW-1185">Reference proteome</keyword>
<dbReference type="PROSITE" id="PS51257">
    <property type="entry name" value="PROKAR_LIPOPROTEIN"/>
    <property type="match status" value="1"/>
</dbReference>
<proteinExistence type="predicted"/>
<dbReference type="Proteomes" id="UP000467214">
    <property type="component" value="Unassembled WGS sequence"/>
</dbReference>
<dbReference type="RefSeq" id="WP_124736447.1">
    <property type="nucleotide sequence ID" value="NZ_WSSB01000022.1"/>
</dbReference>
<evidence type="ECO:0000256" key="1">
    <source>
        <dbReference type="SAM" id="SignalP"/>
    </source>
</evidence>
<keyword evidence="1" id="KW-0732">Signal</keyword>
<evidence type="ECO:0000313" key="3">
    <source>
        <dbReference type="EMBL" id="MXR38362.1"/>
    </source>
</evidence>
<feature type="domain" description="SH3b" evidence="2">
    <location>
        <begin position="32"/>
        <end position="82"/>
    </location>
</feature>
<evidence type="ECO:0000259" key="2">
    <source>
        <dbReference type="Pfam" id="PF08239"/>
    </source>
</evidence>
<gene>
    <name evidence="3" type="ORF">GQF02_15425</name>
</gene>
<name>A0A845BPH4_9NEIS</name>
<reference evidence="3 4" key="1">
    <citation type="submission" date="2019-12" db="EMBL/GenBank/DDBJ databases">
        <title>Neisseriaceae gen. nov. sp. Genome sequencing and assembly.</title>
        <authorList>
            <person name="Liu Z."/>
            <person name="Li A."/>
        </authorList>
    </citation>
    <scope>NUCLEOTIDE SEQUENCE [LARGE SCALE GENOMIC DNA]</scope>
    <source>
        <strain evidence="3 4">B2N2-7</strain>
    </source>
</reference>
<dbReference type="AlphaFoldDB" id="A0A845BPH4"/>
<dbReference type="InterPro" id="IPR003646">
    <property type="entry name" value="SH3-like_bac-type"/>
</dbReference>
<feature type="chain" id="PRO_5032772974" evidence="1">
    <location>
        <begin position="23"/>
        <end position="148"/>
    </location>
</feature>
<dbReference type="InterPro" id="IPR010466">
    <property type="entry name" value="DUF1058"/>
</dbReference>
<accession>A0A845BPH4</accession>
<dbReference type="Gene3D" id="2.30.30.40">
    <property type="entry name" value="SH3 Domains"/>
    <property type="match status" value="2"/>
</dbReference>
<dbReference type="Pfam" id="PF06347">
    <property type="entry name" value="SH3_4"/>
    <property type="match status" value="1"/>
</dbReference>
<protein>
    <submittedName>
        <fullName evidence="3">SH3 domain-containing protein</fullName>
    </submittedName>
</protein>
<comment type="caution">
    <text evidence="3">The sequence shown here is derived from an EMBL/GenBank/DDBJ whole genome shotgun (WGS) entry which is preliminary data.</text>
</comment>
<sequence>MKLSHSLAALVLAACAAAPAFALEFRSVKETGVSLYDAPALNAKKLFVVSRYYPVEVLATQKEWARVRDASGGIAWIPAAALSVQRMLIVTAAQAEVRTAASDSAPLAYRLDKDAVVELLEPAQAGWVRVKHRDGAAGFVRINTLWGV</sequence>
<organism evidence="3 4">
    <name type="scientific">Craterilacuibacter sinensis</name>
    <dbReference type="NCBI Taxonomy" id="2686017"/>
    <lineage>
        <taxon>Bacteria</taxon>
        <taxon>Pseudomonadati</taxon>
        <taxon>Pseudomonadota</taxon>
        <taxon>Betaproteobacteria</taxon>
        <taxon>Neisseriales</taxon>
        <taxon>Neisseriaceae</taxon>
        <taxon>Craterilacuibacter</taxon>
    </lineage>
</organism>
<evidence type="ECO:0000313" key="4">
    <source>
        <dbReference type="Proteomes" id="UP000467214"/>
    </source>
</evidence>
<dbReference type="Pfam" id="PF08239">
    <property type="entry name" value="SH3_3"/>
    <property type="match status" value="1"/>
</dbReference>
<dbReference type="EMBL" id="WSSB01000022">
    <property type="protein sequence ID" value="MXR38362.1"/>
    <property type="molecule type" value="Genomic_DNA"/>
</dbReference>
<feature type="signal peptide" evidence="1">
    <location>
        <begin position="1"/>
        <end position="22"/>
    </location>
</feature>